<name>A0A3B0W936_9ZZZZ</name>
<evidence type="ECO:0000313" key="1">
    <source>
        <dbReference type="EMBL" id="VAW48863.1"/>
    </source>
</evidence>
<dbReference type="AlphaFoldDB" id="A0A3B0W936"/>
<dbReference type="EMBL" id="UOFC01000239">
    <property type="protein sequence ID" value="VAW48863.1"/>
    <property type="molecule type" value="Genomic_DNA"/>
</dbReference>
<reference evidence="1" key="1">
    <citation type="submission" date="2018-06" db="EMBL/GenBank/DDBJ databases">
        <authorList>
            <person name="Zhirakovskaya E."/>
        </authorList>
    </citation>
    <scope>NUCLEOTIDE SEQUENCE</scope>
</reference>
<protein>
    <submittedName>
        <fullName evidence="1">Uncharacterized protein</fullName>
    </submittedName>
</protein>
<accession>A0A3B0W936</accession>
<sequence length="65" mass="7222">MKNYIHTYLVLGTVANSANYQALEQRPDFINVSSSAWYLRVTACNAAGCSAYSNQVNAYYFNGCL</sequence>
<gene>
    <name evidence="1" type="ORF">MNBD_GAMMA03-284</name>
</gene>
<proteinExistence type="predicted"/>
<organism evidence="1">
    <name type="scientific">hydrothermal vent metagenome</name>
    <dbReference type="NCBI Taxonomy" id="652676"/>
    <lineage>
        <taxon>unclassified sequences</taxon>
        <taxon>metagenomes</taxon>
        <taxon>ecological metagenomes</taxon>
    </lineage>
</organism>